<comment type="caution">
    <text evidence="1">The sequence shown here is derived from an EMBL/GenBank/DDBJ whole genome shotgun (WGS) entry which is preliminary data.</text>
</comment>
<dbReference type="Proteomes" id="UP001519460">
    <property type="component" value="Unassembled WGS sequence"/>
</dbReference>
<name>A0ABD0JW55_9CAEN</name>
<dbReference type="AlphaFoldDB" id="A0ABD0JW55"/>
<sequence length="85" mass="9083">MGLSVATELCPLINRLYIVCIDDVRFSLPANCASLDVSAARPCGDVTGGMGAGLKRRTEGSNTAVATSVSKEKKQPYDHDWLLVE</sequence>
<proteinExistence type="predicted"/>
<evidence type="ECO:0000313" key="2">
    <source>
        <dbReference type="Proteomes" id="UP001519460"/>
    </source>
</evidence>
<organism evidence="1 2">
    <name type="scientific">Batillaria attramentaria</name>
    <dbReference type="NCBI Taxonomy" id="370345"/>
    <lineage>
        <taxon>Eukaryota</taxon>
        <taxon>Metazoa</taxon>
        <taxon>Spiralia</taxon>
        <taxon>Lophotrochozoa</taxon>
        <taxon>Mollusca</taxon>
        <taxon>Gastropoda</taxon>
        <taxon>Caenogastropoda</taxon>
        <taxon>Sorbeoconcha</taxon>
        <taxon>Cerithioidea</taxon>
        <taxon>Batillariidae</taxon>
        <taxon>Batillaria</taxon>
    </lineage>
</organism>
<evidence type="ECO:0000313" key="1">
    <source>
        <dbReference type="EMBL" id="KAK7478877.1"/>
    </source>
</evidence>
<accession>A0ABD0JW55</accession>
<gene>
    <name evidence="1" type="ORF">BaRGS_00029858</name>
</gene>
<keyword evidence="2" id="KW-1185">Reference proteome</keyword>
<reference evidence="1 2" key="1">
    <citation type="journal article" date="2023" name="Sci. Data">
        <title>Genome assembly of the Korean intertidal mud-creeper Batillaria attramentaria.</title>
        <authorList>
            <person name="Patra A.K."/>
            <person name="Ho P.T."/>
            <person name="Jun S."/>
            <person name="Lee S.J."/>
            <person name="Kim Y."/>
            <person name="Won Y.J."/>
        </authorList>
    </citation>
    <scope>NUCLEOTIDE SEQUENCE [LARGE SCALE GENOMIC DNA]</scope>
    <source>
        <strain evidence="1">Wonlab-2016</strain>
    </source>
</reference>
<protein>
    <submittedName>
        <fullName evidence="1">Uncharacterized protein</fullName>
    </submittedName>
</protein>
<dbReference type="EMBL" id="JACVVK020000315">
    <property type="protein sequence ID" value="KAK7478877.1"/>
    <property type="molecule type" value="Genomic_DNA"/>
</dbReference>